<feature type="transmembrane region" description="Helical" evidence="5">
    <location>
        <begin position="156"/>
        <end position="177"/>
    </location>
</feature>
<dbReference type="InterPro" id="IPR005828">
    <property type="entry name" value="MFS_sugar_transport-like"/>
</dbReference>
<dbReference type="InterPro" id="IPR050360">
    <property type="entry name" value="MFS_Sugar_Transporters"/>
</dbReference>
<evidence type="ECO:0000256" key="1">
    <source>
        <dbReference type="ARBA" id="ARBA00004141"/>
    </source>
</evidence>
<evidence type="ECO:0000256" key="4">
    <source>
        <dbReference type="ARBA" id="ARBA00023136"/>
    </source>
</evidence>
<name>A0ABR0J2J8_9EURO</name>
<sequence length="232" mass="25693">MQKNQADYVADYGPTLYKNLGFGTTQQLLYASAWLTFTLGMSVIAMPFVDRMPRNVMLAIGLWGCMACLVVEAALVAKFVPSDNQNALRAAVAMFFVFQVFDTGMLNAPEWAYLGEIFPTHIESKGYCLAISMLALCNVCFTQAAPVAFAESSVGWKFYLLFILLCLIGGFVALFCFPDTRFLPLEEIAAIFGDADEVAIYQAEIEVDHQTHDIIDHHNGEKVVQAHHEVAN</sequence>
<feature type="transmembrane region" description="Helical" evidence="5">
    <location>
        <begin position="56"/>
        <end position="75"/>
    </location>
</feature>
<reference evidence="6 7" key="1">
    <citation type="submission" date="2023-08" db="EMBL/GenBank/DDBJ databases">
        <title>Black Yeasts Isolated from many extreme environments.</title>
        <authorList>
            <person name="Coleine C."/>
            <person name="Stajich J.E."/>
            <person name="Selbmann L."/>
        </authorList>
    </citation>
    <scope>NUCLEOTIDE SEQUENCE [LARGE SCALE GENOMIC DNA]</scope>
    <source>
        <strain evidence="6 7">CCFEE 6328</strain>
    </source>
</reference>
<organism evidence="6 7">
    <name type="scientific">Exophiala sideris</name>
    <dbReference type="NCBI Taxonomy" id="1016849"/>
    <lineage>
        <taxon>Eukaryota</taxon>
        <taxon>Fungi</taxon>
        <taxon>Dikarya</taxon>
        <taxon>Ascomycota</taxon>
        <taxon>Pezizomycotina</taxon>
        <taxon>Eurotiomycetes</taxon>
        <taxon>Chaetothyriomycetidae</taxon>
        <taxon>Chaetothyriales</taxon>
        <taxon>Herpotrichiellaceae</taxon>
        <taxon>Exophiala</taxon>
    </lineage>
</organism>
<gene>
    <name evidence="6" type="ORF">LTR69_008523</name>
</gene>
<dbReference type="EMBL" id="JAVRRF010000021">
    <property type="protein sequence ID" value="KAK5054955.1"/>
    <property type="molecule type" value="Genomic_DNA"/>
</dbReference>
<evidence type="ECO:0000256" key="3">
    <source>
        <dbReference type="ARBA" id="ARBA00022989"/>
    </source>
</evidence>
<accession>A0ABR0J2J8</accession>
<dbReference type="PANTHER" id="PTHR48022">
    <property type="entry name" value="PLASTIDIC GLUCOSE TRANSPORTER 4"/>
    <property type="match status" value="1"/>
</dbReference>
<feature type="transmembrane region" description="Helical" evidence="5">
    <location>
        <begin position="28"/>
        <end position="49"/>
    </location>
</feature>
<dbReference type="InterPro" id="IPR036259">
    <property type="entry name" value="MFS_trans_sf"/>
</dbReference>
<evidence type="ECO:0000256" key="2">
    <source>
        <dbReference type="ARBA" id="ARBA00022692"/>
    </source>
</evidence>
<dbReference type="Pfam" id="PF00083">
    <property type="entry name" value="Sugar_tr"/>
    <property type="match status" value="1"/>
</dbReference>
<dbReference type="Gene3D" id="1.20.1250.20">
    <property type="entry name" value="MFS general substrate transporter like domains"/>
    <property type="match status" value="1"/>
</dbReference>
<evidence type="ECO:0000313" key="7">
    <source>
        <dbReference type="Proteomes" id="UP001345691"/>
    </source>
</evidence>
<keyword evidence="4 5" id="KW-0472">Membrane</keyword>
<evidence type="ECO:0000256" key="5">
    <source>
        <dbReference type="SAM" id="Phobius"/>
    </source>
</evidence>
<comment type="caution">
    <text evidence="6">The sequence shown here is derived from an EMBL/GenBank/DDBJ whole genome shotgun (WGS) entry which is preliminary data.</text>
</comment>
<evidence type="ECO:0008006" key="8">
    <source>
        <dbReference type="Google" id="ProtNLM"/>
    </source>
</evidence>
<keyword evidence="3 5" id="KW-1133">Transmembrane helix</keyword>
<keyword evidence="2 5" id="KW-0812">Transmembrane</keyword>
<evidence type="ECO:0000313" key="6">
    <source>
        <dbReference type="EMBL" id="KAK5054955.1"/>
    </source>
</evidence>
<proteinExistence type="predicted"/>
<protein>
    <recommendedName>
        <fullName evidence="8">Major facilitator superfamily (MFS) profile domain-containing protein</fullName>
    </recommendedName>
</protein>
<feature type="transmembrane region" description="Helical" evidence="5">
    <location>
        <begin position="87"/>
        <end position="106"/>
    </location>
</feature>
<dbReference type="SUPFAM" id="SSF103473">
    <property type="entry name" value="MFS general substrate transporter"/>
    <property type="match status" value="1"/>
</dbReference>
<dbReference type="PANTHER" id="PTHR48022:SF11">
    <property type="entry name" value="MONOSACCHARIDE TRANSPORTER (HXT8), PUTATIVE (AFU_ORTHOLOGUE AFUA_2G08120)-RELATED"/>
    <property type="match status" value="1"/>
</dbReference>
<comment type="subcellular location">
    <subcellularLocation>
        <location evidence="1">Membrane</location>
        <topology evidence="1">Multi-pass membrane protein</topology>
    </subcellularLocation>
</comment>
<keyword evidence="7" id="KW-1185">Reference proteome</keyword>
<dbReference type="Proteomes" id="UP001345691">
    <property type="component" value="Unassembled WGS sequence"/>
</dbReference>
<feature type="transmembrane region" description="Helical" evidence="5">
    <location>
        <begin position="127"/>
        <end position="150"/>
    </location>
</feature>